<sequence>MKAINSLLVLAGAVSAHYNFPALIYNGVTNADWQHVRQWTDYYTYDPVTTVLTDDIRCNVNGTVAFAPSILSVAAGSQLGFTVGPDIYHPGPLMAYLGIVPKGSTAANWDASGTAWFKIFEDAPTGYGTSALVWPSNGDTTVTFTIPAETPSGDYLIRVEQIGLHVAESEGGAQFYLSCGQITITNGGNGTPSPLVAFPGAYSPTDPGILIDIYYPVPTNYTPPGP</sequence>
<evidence type="ECO:0000256" key="7">
    <source>
        <dbReference type="ARBA" id="ARBA00023002"/>
    </source>
</evidence>
<evidence type="ECO:0000256" key="16">
    <source>
        <dbReference type="ARBA" id="ARBA00047174"/>
    </source>
</evidence>
<dbReference type="InParanoid" id="A0A0C3H211"/>
<keyword evidence="9" id="KW-0503">Monooxygenase</keyword>
<dbReference type="GO" id="GO:0046872">
    <property type="term" value="F:metal ion binding"/>
    <property type="evidence" value="ECO:0007669"/>
    <property type="project" value="UniProtKB-KW"/>
</dbReference>
<evidence type="ECO:0000256" key="10">
    <source>
        <dbReference type="ARBA" id="ARBA00023157"/>
    </source>
</evidence>
<gene>
    <name evidence="19" type="ORF">OIDMADRAFT_65053</name>
</gene>
<dbReference type="PANTHER" id="PTHR33353:SF10">
    <property type="entry name" value="ENDO-BETA-1,4-GLUCANASE D"/>
    <property type="match status" value="1"/>
</dbReference>
<evidence type="ECO:0000256" key="8">
    <source>
        <dbReference type="ARBA" id="ARBA00023008"/>
    </source>
</evidence>
<dbReference type="OrthoDB" id="3496539at2759"/>
<keyword evidence="13" id="KW-0624">Polysaccharide degradation</keyword>
<dbReference type="PANTHER" id="PTHR33353">
    <property type="entry name" value="PUTATIVE (AFU_ORTHOLOGUE AFUA_1G12560)-RELATED"/>
    <property type="match status" value="1"/>
</dbReference>
<evidence type="ECO:0000256" key="13">
    <source>
        <dbReference type="ARBA" id="ARBA00023326"/>
    </source>
</evidence>
<dbReference type="GO" id="GO:0016787">
    <property type="term" value="F:hydrolase activity"/>
    <property type="evidence" value="ECO:0007669"/>
    <property type="project" value="UniProtKB-KW"/>
</dbReference>
<name>A0A0C3H211_OIDMZ</name>
<organism evidence="19 20">
    <name type="scientific">Oidiodendron maius (strain Zn)</name>
    <dbReference type="NCBI Taxonomy" id="913774"/>
    <lineage>
        <taxon>Eukaryota</taxon>
        <taxon>Fungi</taxon>
        <taxon>Dikarya</taxon>
        <taxon>Ascomycota</taxon>
        <taxon>Pezizomycotina</taxon>
        <taxon>Leotiomycetes</taxon>
        <taxon>Leotiomycetes incertae sedis</taxon>
        <taxon>Myxotrichaceae</taxon>
        <taxon>Oidiodendron</taxon>
    </lineage>
</organism>
<evidence type="ECO:0000256" key="11">
    <source>
        <dbReference type="ARBA" id="ARBA00023180"/>
    </source>
</evidence>
<feature type="domain" description="Auxiliary Activity family 9 catalytic" evidence="18">
    <location>
        <begin position="17"/>
        <end position="221"/>
    </location>
</feature>
<keyword evidence="19" id="KW-0378">Hydrolase</keyword>
<accession>A0A0C3H211</accession>
<evidence type="ECO:0000256" key="5">
    <source>
        <dbReference type="ARBA" id="ARBA00022729"/>
    </source>
</evidence>
<keyword evidence="20" id="KW-1185">Reference proteome</keyword>
<dbReference type="Gene3D" id="2.70.50.70">
    <property type="match status" value="1"/>
</dbReference>
<dbReference type="GO" id="GO:0030245">
    <property type="term" value="P:cellulose catabolic process"/>
    <property type="evidence" value="ECO:0007669"/>
    <property type="project" value="UniProtKB-KW"/>
</dbReference>
<dbReference type="AlphaFoldDB" id="A0A0C3H211"/>
<dbReference type="GO" id="GO:0004497">
    <property type="term" value="F:monooxygenase activity"/>
    <property type="evidence" value="ECO:0007669"/>
    <property type="project" value="UniProtKB-KW"/>
</dbReference>
<comment type="catalytic activity">
    <reaction evidence="15">
        <text>[(1-&gt;4)-beta-D-glucosyl]n+m + reduced acceptor + O2 = 4-dehydro-beta-D-glucosyl-[(1-&gt;4)-beta-D-glucosyl]n-1 + [(1-&gt;4)-beta-D-glucosyl]m + acceptor + H2O.</text>
        <dbReference type="EC" id="1.14.99.56"/>
    </reaction>
</comment>
<evidence type="ECO:0000256" key="2">
    <source>
        <dbReference type="ARBA" id="ARBA00004613"/>
    </source>
</evidence>
<evidence type="ECO:0000256" key="4">
    <source>
        <dbReference type="ARBA" id="ARBA00022723"/>
    </source>
</evidence>
<reference evidence="20" key="2">
    <citation type="submission" date="2015-01" db="EMBL/GenBank/DDBJ databases">
        <title>Evolutionary Origins and Diversification of the Mycorrhizal Mutualists.</title>
        <authorList>
            <consortium name="DOE Joint Genome Institute"/>
            <consortium name="Mycorrhizal Genomics Consortium"/>
            <person name="Kohler A."/>
            <person name="Kuo A."/>
            <person name="Nagy L.G."/>
            <person name="Floudas D."/>
            <person name="Copeland A."/>
            <person name="Barry K.W."/>
            <person name="Cichocki N."/>
            <person name="Veneault-Fourrey C."/>
            <person name="LaButti K."/>
            <person name="Lindquist E.A."/>
            <person name="Lipzen A."/>
            <person name="Lundell T."/>
            <person name="Morin E."/>
            <person name="Murat C."/>
            <person name="Riley R."/>
            <person name="Ohm R."/>
            <person name="Sun H."/>
            <person name="Tunlid A."/>
            <person name="Henrissat B."/>
            <person name="Grigoriev I.V."/>
            <person name="Hibbett D.S."/>
            <person name="Martin F."/>
        </authorList>
    </citation>
    <scope>NUCLEOTIDE SEQUENCE [LARGE SCALE GENOMIC DNA]</scope>
    <source>
        <strain evidence="20">Zn</strain>
    </source>
</reference>
<keyword evidence="7" id="KW-0560">Oxidoreductase</keyword>
<evidence type="ECO:0000313" key="20">
    <source>
        <dbReference type="Proteomes" id="UP000054321"/>
    </source>
</evidence>
<dbReference type="EMBL" id="KN832884">
    <property type="protein sequence ID" value="KIM96556.1"/>
    <property type="molecule type" value="Genomic_DNA"/>
</dbReference>
<evidence type="ECO:0000256" key="3">
    <source>
        <dbReference type="ARBA" id="ARBA00022525"/>
    </source>
</evidence>
<keyword evidence="8" id="KW-0186">Copper</keyword>
<feature type="non-terminal residue" evidence="19">
    <location>
        <position position="226"/>
    </location>
</feature>
<dbReference type="InterPro" id="IPR049892">
    <property type="entry name" value="AA9"/>
</dbReference>
<evidence type="ECO:0000313" key="19">
    <source>
        <dbReference type="EMBL" id="KIM96556.1"/>
    </source>
</evidence>
<dbReference type="STRING" id="913774.A0A0C3H211"/>
<dbReference type="Proteomes" id="UP000054321">
    <property type="component" value="Unassembled WGS sequence"/>
</dbReference>
<proteinExistence type="inferred from homology"/>
<keyword evidence="5 17" id="KW-0732">Signal</keyword>
<evidence type="ECO:0000256" key="17">
    <source>
        <dbReference type="SAM" id="SignalP"/>
    </source>
</evidence>
<dbReference type="CDD" id="cd21175">
    <property type="entry name" value="LPMO_AA9"/>
    <property type="match status" value="1"/>
</dbReference>
<feature type="chain" id="PRO_5002174674" description="lytic cellulose monooxygenase (C4-dehydrogenating)" evidence="17">
    <location>
        <begin position="17"/>
        <end position="226"/>
    </location>
</feature>
<feature type="signal peptide" evidence="17">
    <location>
        <begin position="1"/>
        <end position="16"/>
    </location>
</feature>
<keyword evidence="11" id="KW-0325">Glycoprotein</keyword>
<evidence type="ECO:0000259" key="18">
    <source>
        <dbReference type="Pfam" id="PF03443"/>
    </source>
</evidence>
<evidence type="ECO:0000256" key="14">
    <source>
        <dbReference type="ARBA" id="ARBA00044502"/>
    </source>
</evidence>
<comment type="cofactor">
    <cofactor evidence="1">
        <name>Cu(2+)</name>
        <dbReference type="ChEBI" id="CHEBI:29036"/>
    </cofactor>
</comment>
<keyword evidence="12" id="KW-0119">Carbohydrate metabolism</keyword>
<keyword evidence="10" id="KW-1015">Disulfide bond</keyword>
<keyword evidence="3" id="KW-0964">Secreted</keyword>
<dbReference type="GO" id="GO:0005576">
    <property type="term" value="C:extracellular region"/>
    <property type="evidence" value="ECO:0007669"/>
    <property type="project" value="UniProtKB-SubCell"/>
</dbReference>
<evidence type="ECO:0000256" key="12">
    <source>
        <dbReference type="ARBA" id="ARBA00023277"/>
    </source>
</evidence>
<dbReference type="InterPro" id="IPR005103">
    <property type="entry name" value="AA9_LPMO"/>
</dbReference>
<dbReference type="HOGENOM" id="CLU_031730_4_2_1"/>
<reference evidence="19 20" key="1">
    <citation type="submission" date="2014-04" db="EMBL/GenBank/DDBJ databases">
        <authorList>
            <consortium name="DOE Joint Genome Institute"/>
            <person name="Kuo A."/>
            <person name="Martino E."/>
            <person name="Perotto S."/>
            <person name="Kohler A."/>
            <person name="Nagy L.G."/>
            <person name="Floudas D."/>
            <person name="Copeland A."/>
            <person name="Barry K.W."/>
            <person name="Cichocki N."/>
            <person name="Veneault-Fourrey C."/>
            <person name="LaButti K."/>
            <person name="Lindquist E.A."/>
            <person name="Lipzen A."/>
            <person name="Lundell T."/>
            <person name="Morin E."/>
            <person name="Murat C."/>
            <person name="Sun H."/>
            <person name="Tunlid A."/>
            <person name="Henrissat B."/>
            <person name="Grigoriev I.V."/>
            <person name="Hibbett D.S."/>
            <person name="Martin F."/>
            <person name="Nordberg H.P."/>
            <person name="Cantor M.N."/>
            <person name="Hua S.X."/>
        </authorList>
    </citation>
    <scope>NUCLEOTIDE SEQUENCE [LARGE SCALE GENOMIC DNA]</scope>
    <source>
        <strain evidence="19 20">Zn</strain>
    </source>
</reference>
<evidence type="ECO:0000256" key="1">
    <source>
        <dbReference type="ARBA" id="ARBA00001973"/>
    </source>
</evidence>
<comment type="similarity">
    <text evidence="14">Belongs to the polysaccharide monooxygenase AA9 family.</text>
</comment>
<comment type="subcellular location">
    <subcellularLocation>
        <location evidence="2">Secreted</location>
    </subcellularLocation>
</comment>
<dbReference type="Pfam" id="PF03443">
    <property type="entry name" value="AA9"/>
    <property type="match status" value="1"/>
</dbReference>
<evidence type="ECO:0000256" key="15">
    <source>
        <dbReference type="ARBA" id="ARBA00045077"/>
    </source>
</evidence>
<keyword evidence="4" id="KW-0479">Metal-binding</keyword>
<dbReference type="EC" id="1.14.99.56" evidence="16"/>
<protein>
    <recommendedName>
        <fullName evidence="16">lytic cellulose monooxygenase (C4-dehydrogenating)</fullName>
        <ecNumber evidence="16">1.14.99.56</ecNumber>
    </recommendedName>
</protein>
<evidence type="ECO:0000256" key="6">
    <source>
        <dbReference type="ARBA" id="ARBA00023001"/>
    </source>
</evidence>
<evidence type="ECO:0000256" key="9">
    <source>
        <dbReference type="ARBA" id="ARBA00023033"/>
    </source>
</evidence>
<keyword evidence="6" id="KW-0136">Cellulose degradation</keyword>